<dbReference type="PROSITE" id="PS00991">
    <property type="entry name" value="CLAT_ADAPTOR_M_2"/>
    <property type="match status" value="1"/>
</dbReference>
<dbReference type="RefSeq" id="XP_064854462.1">
    <property type="nucleotide sequence ID" value="XM_064998390.1"/>
</dbReference>
<dbReference type="GO" id="GO:0030659">
    <property type="term" value="C:cytoplasmic vesicle membrane"/>
    <property type="evidence" value="ECO:0007669"/>
    <property type="project" value="UniProtKB-SubCell"/>
</dbReference>
<dbReference type="Pfam" id="PF00928">
    <property type="entry name" value="Adap_comp_sub"/>
    <property type="match status" value="1"/>
</dbReference>
<dbReference type="GO" id="GO:0016192">
    <property type="term" value="P:vesicle-mediated transport"/>
    <property type="evidence" value="ECO:0007669"/>
    <property type="project" value="InterPro"/>
</dbReference>
<dbReference type="PIRSF" id="PIRSF005992">
    <property type="entry name" value="Clathrin_mu"/>
    <property type="match status" value="1"/>
</dbReference>
<keyword evidence="9" id="KW-1185">Reference proteome</keyword>
<dbReference type="SUPFAM" id="SSF64356">
    <property type="entry name" value="SNARE-like"/>
    <property type="match status" value="1"/>
</dbReference>
<name>A0AAV5QRW5_9ASCO</name>
<dbReference type="SUPFAM" id="SSF49447">
    <property type="entry name" value="Second domain of Mu2 adaptin subunit (ap50) of ap2 adaptor"/>
    <property type="match status" value="1"/>
</dbReference>
<keyword evidence="2 6" id="KW-0813">Transport</keyword>
<dbReference type="InterPro" id="IPR011012">
    <property type="entry name" value="Longin-like_dom_sf"/>
</dbReference>
<sequence length="437" mass="50046">MASIVYFLDAKGKSLLSRDYKGDIPYSAVDKFPLLHLEAEEENSAAPPVFNYKGINYLYIVHNDLYILALTRNNDNALEIMLFLNKLIEVLTQYFKNLEEESIRDNFVIIYELLDEMMDYGFPQTTDTKILKEYITQKSHALIKFNQQQQRPPNAVTNAVSWRTDGIFYKKNEVFLDVIESINMLVNPNGQVLRSEILGKIKIKSQLSGMPDLRLGLNDKGIFGGDRSNGNGGGEDRTTKGLEMEDVKFHQCVRLSKFENEKIITFIPPDGEFELMSYRLSTPIKPLIWVDCRVKLHSNSRIEIKAKVRAQIKKRSTANDVEISIPVPEDADSPKFQTSSGSIKYTPENSCIVWKLKQFQGGKEAAMIAELGLPSVTNEDPTFKSKRPISVKFQVPYFITSGLQVRYLKINEPKMQYQSYPWVRYITQSGNDYTIRL</sequence>
<dbReference type="InterPro" id="IPR050431">
    <property type="entry name" value="Adaptor_comp_med_subunit"/>
</dbReference>
<dbReference type="CDD" id="cd09250">
    <property type="entry name" value="AP-1_Mu1_Cterm"/>
    <property type="match status" value="1"/>
</dbReference>
<gene>
    <name evidence="8" type="ORF">DASC09_047910</name>
</gene>
<evidence type="ECO:0000313" key="9">
    <source>
        <dbReference type="Proteomes" id="UP001360560"/>
    </source>
</evidence>
<comment type="similarity">
    <text evidence="6">Belongs to the adaptor complexes medium subunit family.</text>
</comment>
<dbReference type="InterPro" id="IPR036168">
    <property type="entry name" value="AP2_Mu_C_sf"/>
</dbReference>
<evidence type="ECO:0000256" key="3">
    <source>
        <dbReference type="ARBA" id="ARBA00022927"/>
    </source>
</evidence>
<comment type="subcellular location">
    <subcellularLocation>
        <location evidence="1">Cytoplasmic vesicle membrane</location>
    </subcellularLocation>
</comment>
<evidence type="ECO:0000256" key="1">
    <source>
        <dbReference type="ARBA" id="ARBA00004156"/>
    </source>
</evidence>
<dbReference type="CDD" id="cd14835">
    <property type="entry name" value="AP1_Mu_N"/>
    <property type="match status" value="1"/>
</dbReference>
<comment type="caution">
    <text evidence="8">The sequence shown here is derived from an EMBL/GenBank/DDBJ whole genome shotgun (WGS) entry which is preliminary data.</text>
</comment>
<dbReference type="EMBL" id="BTFZ01000012">
    <property type="protein sequence ID" value="GMM37466.1"/>
    <property type="molecule type" value="Genomic_DNA"/>
</dbReference>
<dbReference type="GO" id="GO:0006886">
    <property type="term" value="P:intracellular protein transport"/>
    <property type="evidence" value="ECO:0007669"/>
    <property type="project" value="UniProtKB-UniRule"/>
</dbReference>
<dbReference type="InterPro" id="IPR018240">
    <property type="entry name" value="Clathrin_mu_CS"/>
</dbReference>
<evidence type="ECO:0000256" key="5">
    <source>
        <dbReference type="ARBA" id="ARBA00023329"/>
    </source>
</evidence>
<dbReference type="InterPro" id="IPR001392">
    <property type="entry name" value="Clathrin_mu"/>
</dbReference>
<evidence type="ECO:0000256" key="4">
    <source>
        <dbReference type="ARBA" id="ARBA00023136"/>
    </source>
</evidence>
<evidence type="ECO:0000256" key="6">
    <source>
        <dbReference type="PIRNR" id="PIRNR005992"/>
    </source>
</evidence>
<dbReference type="Pfam" id="PF01217">
    <property type="entry name" value="Clat_adaptor_s"/>
    <property type="match status" value="1"/>
</dbReference>
<keyword evidence="5" id="KW-0968">Cytoplasmic vesicle</keyword>
<dbReference type="GO" id="GO:0030131">
    <property type="term" value="C:clathrin adaptor complex"/>
    <property type="evidence" value="ECO:0007669"/>
    <property type="project" value="UniProtKB-UniRule"/>
</dbReference>
<keyword evidence="3 6" id="KW-0653">Protein transport</keyword>
<proteinExistence type="inferred from homology"/>
<protein>
    <submittedName>
        <fullName evidence="8">Apm1 protein</fullName>
    </submittedName>
</protein>
<reference evidence="8 9" key="1">
    <citation type="journal article" date="2023" name="Elife">
        <title>Identification of key yeast species and microbe-microbe interactions impacting larval growth of Drosophila in the wild.</title>
        <authorList>
            <person name="Mure A."/>
            <person name="Sugiura Y."/>
            <person name="Maeda R."/>
            <person name="Honda K."/>
            <person name="Sakurai N."/>
            <person name="Takahashi Y."/>
            <person name="Watada M."/>
            <person name="Katoh T."/>
            <person name="Gotoh A."/>
            <person name="Gotoh Y."/>
            <person name="Taniguchi I."/>
            <person name="Nakamura K."/>
            <person name="Hayashi T."/>
            <person name="Katayama T."/>
            <person name="Uemura T."/>
            <person name="Hattori Y."/>
        </authorList>
    </citation>
    <scope>NUCLEOTIDE SEQUENCE [LARGE SCALE GENOMIC DNA]</scope>
    <source>
        <strain evidence="8 9">SC-9</strain>
    </source>
</reference>
<dbReference type="PROSITE" id="PS00990">
    <property type="entry name" value="CLAT_ADAPTOR_M_1"/>
    <property type="match status" value="1"/>
</dbReference>
<evidence type="ECO:0000259" key="7">
    <source>
        <dbReference type="PROSITE" id="PS51072"/>
    </source>
</evidence>
<organism evidence="8 9">
    <name type="scientific">Saccharomycopsis crataegensis</name>
    <dbReference type="NCBI Taxonomy" id="43959"/>
    <lineage>
        <taxon>Eukaryota</taxon>
        <taxon>Fungi</taxon>
        <taxon>Dikarya</taxon>
        <taxon>Ascomycota</taxon>
        <taxon>Saccharomycotina</taxon>
        <taxon>Saccharomycetes</taxon>
        <taxon>Saccharomycopsidaceae</taxon>
        <taxon>Saccharomycopsis</taxon>
    </lineage>
</organism>
<feature type="domain" description="MHD" evidence="7">
    <location>
        <begin position="171"/>
        <end position="436"/>
    </location>
</feature>
<dbReference type="InterPro" id="IPR028565">
    <property type="entry name" value="MHD"/>
</dbReference>
<dbReference type="Gene3D" id="2.60.40.1170">
    <property type="entry name" value="Mu homology domain, subdomain B"/>
    <property type="match status" value="2"/>
</dbReference>
<dbReference type="Gene3D" id="3.30.450.60">
    <property type="match status" value="1"/>
</dbReference>
<dbReference type="PANTHER" id="PTHR10529">
    <property type="entry name" value="AP COMPLEX SUBUNIT MU"/>
    <property type="match status" value="1"/>
</dbReference>
<evidence type="ECO:0000313" key="8">
    <source>
        <dbReference type="EMBL" id="GMM37466.1"/>
    </source>
</evidence>
<dbReference type="FunFam" id="3.30.450.60:FF:000002">
    <property type="entry name" value="AP-2 complex subunit mu, putative"/>
    <property type="match status" value="1"/>
</dbReference>
<accession>A0AAV5QRW5</accession>
<dbReference type="InterPro" id="IPR022775">
    <property type="entry name" value="AP_mu_sigma_su"/>
</dbReference>
<dbReference type="Proteomes" id="UP001360560">
    <property type="component" value="Unassembled WGS sequence"/>
</dbReference>
<evidence type="ECO:0000256" key="2">
    <source>
        <dbReference type="ARBA" id="ARBA00022448"/>
    </source>
</evidence>
<keyword evidence="4" id="KW-0472">Membrane</keyword>
<dbReference type="AlphaFoldDB" id="A0AAV5QRW5"/>
<dbReference type="GeneID" id="90075441"/>
<dbReference type="PRINTS" id="PR00314">
    <property type="entry name" value="CLATHRINADPT"/>
</dbReference>
<dbReference type="PROSITE" id="PS51072">
    <property type="entry name" value="MHD"/>
    <property type="match status" value="1"/>
</dbReference>